<organism evidence="1 2">
    <name type="scientific">Rhizoctonia solani 123E</name>
    <dbReference type="NCBI Taxonomy" id="1423351"/>
    <lineage>
        <taxon>Eukaryota</taxon>
        <taxon>Fungi</taxon>
        <taxon>Dikarya</taxon>
        <taxon>Basidiomycota</taxon>
        <taxon>Agaricomycotina</taxon>
        <taxon>Agaricomycetes</taxon>
        <taxon>Cantharellales</taxon>
        <taxon>Ceratobasidiaceae</taxon>
        <taxon>Rhizoctonia</taxon>
    </lineage>
</organism>
<dbReference type="HOGENOM" id="CLU_552284_0_0_1"/>
<reference evidence="1 2" key="1">
    <citation type="submission" date="2013-12" db="EMBL/GenBank/DDBJ databases">
        <authorList>
            <person name="Cubeta M."/>
            <person name="Pakala S."/>
            <person name="Fedorova N."/>
            <person name="Thomas E."/>
            <person name="Dean R."/>
            <person name="Jabaji S."/>
            <person name="Neate S."/>
            <person name="Toda T."/>
            <person name="Tavantzis S."/>
            <person name="Vilgalys R."/>
            <person name="Bharathan N."/>
            <person name="Pakala S."/>
            <person name="Losada L.S."/>
            <person name="Zafar N."/>
            <person name="Nierman W."/>
        </authorList>
    </citation>
    <scope>NUCLEOTIDE SEQUENCE [LARGE SCALE GENOMIC DNA]</scope>
    <source>
        <strain evidence="1 2">123E</strain>
    </source>
</reference>
<comment type="caution">
    <text evidence="1">The sequence shown here is derived from an EMBL/GenBank/DDBJ whole genome shotgun (WGS) entry which is preliminary data.</text>
</comment>
<dbReference type="EMBL" id="AZST01000093">
    <property type="protein sequence ID" value="KEP52675.1"/>
    <property type="molecule type" value="Genomic_DNA"/>
</dbReference>
<dbReference type="Proteomes" id="UP000027456">
    <property type="component" value="Unassembled WGS sequence"/>
</dbReference>
<accession>A0A074S528</accession>
<evidence type="ECO:0000313" key="1">
    <source>
        <dbReference type="EMBL" id="KEP52675.1"/>
    </source>
</evidence>
<evidence type="ECO:0000313" key="2">
    <source>
        <dbReference type="Proteomes" id="UP000027456"/>
    </source>
</evidence>
<name>A0A074S528_9AGAM</name>
<gene>
    <name evidence="1" type="ORF">V565_041780</name>
</gene>
<keyword evidence="2" id="KW-1185">Reference proteome</keyword>
<dbReference type="AlphaFoldDB" id="A0A074S528"/>
<dbReference type="OrthoDB" id="3156124at2759"/>
<proteinExistence type="predicted"/>
<sequence length="540" mass="58500">MPLDMTSVTGPSGILSLDGLVNPFVSSDPPEPITFAETYLLDSTSFLRGLLRAGQQGGHNSAVKYAIATAGPVTVISHPATSRNAAVIRWASGENGKRTTIETEGLVLTLDAWVKVRDFGSTKRFQRYGTQPWIKWTEKRGRWQAVDLDRRVLAVLLSRKSALGTRLKLTSTGLLYADALVLTALVTVSGPYDWKRYPAAAAEPPSSELPSYGQAPFTRPLASLTGLVIPTAHGRATYSMPDLAVPRPAPLPVSDQPVVLTLSTHQLLSGVFSNGDRPELVITTVGPHTTIARYVQAEDETERRLQRMSNIEWVSSSWKGKRLTRIRMHGQRKILDEVMYSSSPFFEKRERRFGSPGFLPWITWTEASSRTSSSLSLATSSPPSSIRYTCRSHPDGRPLATLSRRITSAGTSLELTPEGWDLLDAVILTGLLVLCGSHDWKRVSGIGVSIHGHEPDRVSMDAMAVGEEMITGLDGWASPPDLLELSPGASSGYLSPAIGDGSGVLTPARRVMGSLTPMMMASVHATPAPSRPSSPPPYRQ</sequence>
<protein>
    <submittedName>
        <fullName evidence="1">Uncharacterized protein</fullName>
    </submittedName>
</protein>